<dbReference type="Proteomes" id="UP000005387">
    <property type="component" value="Unassembled WGS sequence"/>
</dbReference>
<feature type="region of interest" description="Disordered" evidence="6">
    <location>
        <begin position="264"/>
        <end position="304"/>
    </location>
</feature>
<evidence type="ECO:0000256" key="7">
    <source>
        <dbReference type="SAM" id="Phobius"/>
    </source>
</evidence>
<evidence type="ECO:0000259" key="8">
    <source>
        <dbReference type="PROSITE" id="PS51849"/>
    </source>
</evidence>
<dbReference type="RefSeq" id="WP_006037283.1">
    <property type="nucleotide sequence ID" value="NZ_AEDD01000003.1"/>
</dbReference>
<feature type="region of interest" description="Disordered" evidence="6">
    <location>
        <begin position="316"/>
        <end position="510"/>
    </location>
</feature>
<feature type="compositionally biased region" description="Low complexity" evidence="6">
    <location>
        <begin position="423"/>
        <end position="433"/>
    </location>
</feature>
<keyword evidence="10" id="KW-1185">Reference proteome</keyword>
<feature type="compositionally biased region" description="Basic and acidic residues" evidence="6">
    <location>
        <begin position="434"/>
        <end position="471"/>
    </location>
</feature>
<feature type="compositionally biased region" description="Basic and acidic residues" evidence="6">
    <location>
        <begin position="359"/>
        <end position="369"/>
    </location>
</feature>
<dbReference type="EMBL" id="AEDD01000003">
    <property type="protein sequence ID" value="EFM11662.1"/>
    <property type="molecule type" value="Genomic_DNA"/>
</dbReference>
<feature type="transmembrane region" description="Helical" evidence="7">
    <location>
        <begin position="53"/>
        <end position="72"/>
    </location>
</feature>
<accession>E0I6J6</accession>
<evidence type="ECO:0000256" key="4">
    <source>
        <dbReference type="ARBA" id="ARBA00022989"/>
    </source>
</evidence>
<sequence length="510" mass="56208">MSSRGIVMEKSEKHYIILTPDGQFQKITRVPGSSFDIGDEVTGSRRRRRPRRVIGAWIAGAVALLLLFPMFMVPTSQAAPVVAYVSLDVNPSVEMGIDDEEQVRELRGLNEQGSSIIVNMKYKGLNAAVVAAEIVERASQTKAEINISSKDDRDIVITSVMLDGKAKDPERFEAELESDIHKAVTDKLHAGELGTPANDSKPGNDGITMLSAPEEVREEAEKNGVSAGKMAVYLLVKSENPDVQLDTLKTQSIHEWTAPVGGIHQLVPPVPPANAAPQTDLPKEKENEPLSKEQKLKHAEARQKWEKQRLKALLKQEKTNASSIADNKNANSDNGKKEEQGEKENLNNNKQTSSPPKNAGKDGQTKGKGNDQQGSSKNQNRDDDRSDSRKGNSSASQTPQSQQHGNSRSDNQQRSNGKDDGRSSNNDRNNNNNQDRKSNSQKENERDDDRSSHDKDDDNDRERGNSDHQDSRNSNGSNKSNSNGNNNSSANKTNKNDKNKEDHSNKQNQK</sequence>
<dbReference type="OrthoDB" id="9800626at2"/>
<name>E0I6J6_9BACL</name>
<feature type="compositionally biased region" description="Basic and acidic residues" evidence="6">
    <location>
        <begin position="494"/>
        <end position="510"/>
    </location>
</feature>
<keyword evidence="3 7" id="KW-0812">Transmembrane</keyword>
<feature type="compositionally biased region" description="Basic and acidic residues" evidence="6">
    <location>
        <begin position="334"/>
        <end position="345"/>
    </location>
</feature>
<feature type="compositionally biased region" description="Polar residues" evidence="6">
    <location>
        <begin position="319"/>
        <end position="333"/>
    </location>
</feature>
<dbReference type="Pfam" id="PF23750">
    <property type="entry name" value="RsgI_M"/>
    <property type="match status" value="1"/>
</dbReference>
<feature type="compositionally biased region" description="Basic and acidic residues" evidence="6">
    <location>
        <begin position="281"/>
        <end position="304"/>
    </location>
</feature>
<feature type="compositionally biased region" description="Basic and acidic residues" evidence="6">
    <location>
        <begin position="379"/>
        <end position="390"/>
    </location>
</feature>
<dbReference type="STRING" id="717606.PaecuDRAFT_1268"/>
<dbReference type="AlphaFoldDB" id="E0I6J6"/>
<feature type="domain" description="RsgI N-terminal anti-sigma" evidence="8">
    <location>
        <begin position="3"/>
        <end position="52"/>
    </location>
</feature>
<dbReference type="GO" id="GO:0005886">
    <property type="term" value="C:plasma membrane"/>
    <property type="evidence" value="ECO:0007669"/>
    <property type="project" value="UniProtKB-SubCell"/>
</dbReference>
<dbReference type="InterPro" id="IPR024449">
    <property type="entry name" value="Anti-sigma_RsgI_N"/>
</dbReference>
<proteinExistence type="predicted"/>
<reference evidence="9 10" key="1">
    <citation type="submission" date="2010-07" db="EMBL/GenBank/DDBJ databases">
        <title>The draft genome of Paenibacillus curdlanolyticus YK9.</title>
        <authorList>
            <consortium name="US DOE Joint Genome Institute (JGI-PGF)"/>
            <person name="Lucas S."/>
            <person name="Copeland A."/>
            <person name="Lapidus A."/>
            <person name="Cheng J.-F."/>
            <person name="Bruce D."/>
            <person name="Goodwin L."/>
            <person name="Pitluck S."/>
            <person name="Land M.L."/>
            <person name="Hauser L."/>
            <person name="Chang Y.-J."/>
            <person name="Jeffries C."/>
            <person name="Anderson I.J."/>
            <person name="Johnson E."/>
            <person name="Loganathan U."/>
            <person name="Mulhopadhyay B."/>
            <person name="Kyrpides N."/>
            <person name="Woyke T.J."/>
        </authorList>
    </citation>
    <scope>NUCLEOTIDE SEQUENCE [LARGE SCALE GENOMIC DNA]</scope>
    <source>
        <strain evidence="9 10">YK9</strain>
    </source>
</reference>
<evidence type="ECO:0000256" key="5">
    <source>
        <dbReference type="ARBA" id="ARBA00023136"/>
    </source>
</evidence>
<organism evidence="9 10">
    <name type="scientific">Paenibacillus curdlanolyticus YK9</name>
    <dbReference type="NCBI Taxonomy" id="717606"/>
    <lineage>
        <taxon>Bacteria</taxon>
        <taxon>Bacillati</taxon>
        <taxon>Bacillota</taxon>
        <taxon>Bacilli</taxon>
        <taxon>Bacillales</taxon>
        <taxon>Paenibacillaceae</taxon>
        <taxon>Paenibacillus</taxon>
    </lineage>
</organism>
<dbReference type="Pfam" id="PF12791">
    <property type="entry name" value="RsgI_N"/>
    <property type="match status" value="1"/>
</dbReference>
<evidence type="ECO:0000313" key="9">
    <source>
        <dbReference type="EMBL" id="EFM11662.1"/>
    </source>
</evidence>
<protein>
    <recommendedName>
        <fullName evidence="8">RsgI N-terminal anti-sigma domain-containing protein</fullName>
    </recommendedName>
</protein>
<gene>
    <name evidence="9" type="ORF">PaecuDRAFT_1268</name>
</gene>
<evidence type="ECO:0000313" key="10">
    <source>
        <dbReference type="Proteomes" id="UP000005387"/>
    </source>
</evidence>
<evidence type="ECO:0000256" key="1">
    <source>
        <dbReference type="ARBA" id="ARBA00004162"/>
    </source>
</evidence>
<dbReference type="eggNOG" id="ENOG5032YNU">
    <property type="taxonomic scope" value="Bacteria"/>
</dbReference>
<evidence type="ECO:0000256" key="6">
    <source>
        <dbReference type="SAM" id="MobiDB-lite"/>
    </source>
</evidence>
<feature type="compositionally biased region" description="Low complexity" evidence="6">
    <location>
        <begin position="473"/>
        <end position="493"/>
    </location>
</feature>
<dbReference type="PROSITE" id="PS51849">
    <property type="entry name" value="RSGI_N"/>
    <property type="match status" value="1"/>
</dbReference>
<keyword evidence="4 7" id="KW-1133">Transmembrane helix</keyword>
<comment type="subcellular location">
    <subcellularLocation>
        <location evidence="1">Cell membrane</location>
        <topology evidence="1">Single-pass membrane protein</topology>
    </subcellularLocation>
</comment>
<evidence type="ECO:0000256" key="3">
    <source>
        <dbReference type="ARBA" id="ARBA00022692"/>
    </source>
</evidence>
<keyword evidence="2" id="KW-1003">Cell membrane</keyword>
<feature type="compositionally biased region" description="Polar residues" evidence="6">
    <location>
        <begin position="395"/>
        <end position="415"/>
    </location>
</feature>
<evidence type="ECO:0000256" key="2">
    <source>
        <dbReference type="ARBA" id="ARBA00022475"/>
    </source>
</evidence>
<keyword evidence="5 7" id="KW-0472">Membrane</keyword>
<dbReference type="InterPro" id="IPR055431">
    <property type="entry name" value="RsgI_M"/>
</dbReference>